<dbReference type="Proteomes" id="UP001199424">
    <property type="component" value="Unassembled WGS sequence"/>
</dbReference>
<dbReference type="InterPro" id="IPR003593">
    <property type="entry name" value="AAA+_ATPase"/>
</dbReference>
<keyword evidence="5 7" id="KW-1133">Transmembrane helix</keyword>
<evidence type="ECO:0000256" key="1">
    <source>
        <dbReference type="ARBA" id="ARBA00004651"/>
    </source>
</evidence>
<evidence type="ECO:0000256" key="3">
    <source>
        <dbReference type="ARBA" id="ARBA00022741"/>
    </source>
</evidence>
<dbReference type="InterPro" id="IPR011527">
    <property type="entry name" value="ABC1_TM_dom"/>
</dbReference>
<keyword evidence="4 10" id="KW-0067">ATP-binding</keyword>
<dbReference type="InterPro" id="IPR036640">
    <property type="entry name" value="ABC1_TM_sf"/>
</dbReference>
<feature type="transmembrane region" description="Helical" evidence="7">
    <location>
        <begin position="284"/>
        <end position="302"/>
    </location>
</feature>
<feature type="domain" description="ABC transmembrane type-1" evidence="9">
    <location>
        <begin position="51"/>
        <end position="316"/>
    </location>
</feature>
<dbReference type="PANTHER" id="PTHR43394:SF1">
    <property type="entry name" value="ATP-BINDING CASSETTE SUB-FAMILY B MEMBER 10, MITOCHONDRIAL"/>
    <property type="match status" value="1"/>
</dbReference>
<evidence type="ECO:0000256" key="2">
    <source>
        <dbReference type="ARBA" id="ARBA00022692"/>
    </source>
</evidence>
<feature type="transmembrane region" description="Helical" evidence="7">
    <location>
        <begin position="256"/>
        <end position="272"/>
    </location>
</feature>
<feature type="domain" description="ABC transporter" evidence="8">
    <location>
        <begin position="349"/>
        <end position="577"/>
    </location>
</feature>
<evidence type="ECO:0000313" key="10">
    <source>
        <dbReference type="EMBL" id="MCC2137907.1"/>
    </source>
</evidence>
<dbReference type="InterPro" id="IPR017871">
    <property type="entry name" value="ABC_transporter-like_CS"/>
</dbReference>
<dbReference type="GO" id="GO:0005886">
    <property type="term" value="C:plasma membrane"/>
    <property type="evidence" value="ECO:0007669"/>
    <property type="project" value="UniProtKB-SubCell"/>
</dbReference>
<name>A0AAE3ALW1_9FIRM</name>
<dbReference type="SUPFAM" id="SSF52540">
    <property type="entry name" value="P-loop containing nucleoside triphosphate hydrolases"/>
    <property type="match status" value="1"/>
</dbReference>
<dbReference type="PROSITE" id="PS50929">
    <property type="entry name" value="ABC_TM1F"/>
    <property type="match status" value="1"/>
</dbReference>
<feature type="transmembrane region" description="Helical" evidence="7">
    <location>
        <begin position="62"/>
        <end position="84"/>
    </location>
</feature>
<evidence type="ECO:0000256" key="7">
    <source>
        <dbReference type="SAM" id="Phobius"/>
    </source>
</evidence>
<evidence type="ECO:0000256" key="4">
    <source>
        <dbReference type="ARBA" id="ARBA00022840"/>
    </source>
</evidence>
<dbReference type="PROSITE" id="PS50893">
    <property type="entry name" value="ABC_TRANSPORTER_2"/>
    <property type="match status" value="1"/>
</dbReference>
<comment type="caution">
    <text evidence="10">The sequence shown here is derived from an EMBL/GenBank/DDBJ whole genome shotgun (WGS) entry which is preliminary data.</text>
</comment>
<dbReference type="Pfam" id="PF00005">
    <property type="entry name" value="ABC_tran"/>
    <property type="match status" value="1"/>
</dbReference>
<organism evidence="10 11">
    <name type="scientific">Hominenteromicrobium mulieris</name>
    <dbReference type="NCBI Taxonomy" id="2885357"/>
    <lineage>
        <taxon>Bacteria</taxon>
        <taxon>Bacillati</taxon>
        <taxon>Bacillota</taxon>
        <taxon>Clostridia</taxon>
        <taxon>Eubacteriales</taxon>
        <taxon>Oscillospiraceae</taxon>
        <taxon>Hominenteromicrobium</taxon>
    </lineage>
</organism>
<feature type="transmembrane region" description="Helical" evidence="7">
    <location>
        <begin position="21"/>
        <end position="42"/>
    </location>
</feature>
<reference evidence="10" key="1">
    <citation type="submission" date="2021-10" db="EMBL/GenBank/DDBJ databases">
        <title>Anaerobic single-cell dispensing facilitates the cultivation of human gut bacteria.</title>
        <authorList>
            <person name="Afrizal A."/>
        </authorList>
    </citation>
    <scope>NUCLEOTIDE SEQUENCE</scope>
    <source>
        <strain evidence="10">CLA-AA-H250</strain>
    </source>
</reference>
<dbReference type="RefSeq" id="WP_308450043.1">
    <property type="nucleotide sequence ID" value="NZ_JAJEQC010000019.1"/>
</dbReference>
<evidence type="ECO:0000256" key="5">
    <source>
        <dbReference type="ARBA" id="ARBA00022989"/>
    </source>
</evidence>
<dbReference type="Pfam" id="PF00664">
    <property type="entry name" value="ABC_membrane"/>
    <property type="match status" value="1"/>
</dbReference>
<dbReference type="InterPro" id="IPR027417">
    <property type="entry name" value="P-loop_NTPase"/>
</dbReference>
<dbReference type="Gene3D" id="1.20.1560.10">
    <property type="entry name" value="ABC transporter type 1, transmembrane domain"/>
    <property type="match status" value="1"/>
</dbReference>
<keyword evidence="3" id="KW-0547">Nucleotide-binding</keyword>
<dbReference type="GO" id="GO:0015421">
    <property type="term" value="F:ABC-type oligopeptide transporter activity"/>
    <property type="evidence" value="ECO:0007669"/>
    <property type="project" value="TreeGrafter"/>
</dbReference>
<dbReference type="PROSITE" id="PS00211">
    <property type="entry name" value="ABC_TRANSPORTER_1"/>
    <property type="match status" value="1"/>
</dbReference>
<evidence type="ECO:0000256" key="6">
    <source>
        <dbReference type="ARBA" id="ARBA00023136"/>
    </source>
</evidence>
<dbReference type="EMBL" id="JAJEQC010000019">
    <property type="protein sequence ID" value="MCC2137907.1"/>
    <property type="molecule type" value="Genomic_DNA"/>
</dbReference>
<evidence type="ECO:0000259" key="9">
    <source>
        <dbReference type="PROSITE" id="PS50929"/>
    </source>
</evidence>
<accession>A0AAE3ALW1</accession>
<proteinExistence type="predicted"/>
<evidence type="ECO:0000259" key="8">
    <source>
        <dbReference type="PROSITE" id="PS50893"/>
    </source>
</evidence>
<dbReference type="PANTHER" id="PTHR43394">
    <property type="entry name" value="ATP-DEPENDENT PERMEASE MDL1, MITOCHONDRIAL"/>
    <property type="match status" value="1"/>
</dbReference>
<dbReference type="AlphaFoldDB" id="A0AAE3ALW1"/>
<dbReference type="InterPro" id="IPR003439">
    <property type="entry name" value="ABC_transporter-like_ATP-bd"/>
</dbReference>
<evidence type="ECO:0000313" key="11">
    <source>
        <dbReference type="Proteomes" id="UP001199424"/>
    </source>
</evidence>
<dbReference type="SUPFAM" id="SSF90123">
    <property type="entry name" value="ABC transporter transmembrane region"/>
    <property type="match status" value="1"/>
</dbReference>
<sequence length="600" mass="66952">MKTNRKSAEFQPNRVLSYFKAEWRALLIVTVSGLIYNIGLLTEPWFEGTMTGYLVEILKGTGQFSGMLMLVISFAVVTAVVQVSRYVKRFYVRRFANNVNRRMKETLYGSLVKKSRASLREEGEGNIMTKAILDVDDCVEGMRKFTTEIFDTGVALTAYLCMLLWYDWRLTILCMLFPPISYVTAEKMKKVIQKAGAAYKEQSGRLSTATLDRAENAMTYRVFGLEKKRQAVYEENLTSYEKAAVKANIWNAAMPPIYRIISMAGVFFILYFGQKNVLGTGWQAWSIASFTTFLVCFVKLSVKSSSAAKLFNAVHKAQVSWNRIKPLLPQEEENKTDEVKVKKTPVEALKVKHLSFTYPDGKKILDDISFSAKKGQIIGITGAVACGKSTLGKAFLCEYPYEGHITVDGAELQNMEQSVRTGIVGYLGHDPELFNDSVENNVLLGDSKNSDTYLNAACIKQEVAEMTDGKNTLIGSGGTYLSGGQAKRLAFARTLCHDKPILILDDPFSALDKNTEKQAFVNLQALAKDSIVLLISHRLYLFPEMDGVIWMENGKAVTGTHEELLKIVPEYKSLYTSQVHTAENGGAEHDAQKTSENGDL</sequence>
<dbReference type="GO" id="GO:0016887">
    <property type="term" value="F:ATP hydrolysis activity"/>
    <property type="evidence" value="ECO:0007669"/>
    <property type="project" value="InterPro"/>
</dbReference>
<gene>
    <name evidence="10" type="ORF">LKD31_12980</name>
</gene>
<dbReference type="GO" id="GO:0005524">
    <property type="term" value="F:ATP binding"/>
    <property type="evidence" value="ECO:0007669"/>
    <property type="project" value="UniProtKB-KW"/>
</dbReference>
<dbReference type="CDD" id="cd07346">
    <property type="entry name" value="ABC_6TM_exporters"/>
    <property type="match status" value="1"/>
</dbReference>
<protein>
    <submittedName>
        <fullName evidence="10">ABC transporter ATP-binding protein/permease</fullName>
    </submittedName>
</protein>
<keyword evidence="11" id="KW-1185">Reference proteome</keyword>
<comment type="subcellular location">
    <subcellularLocation>
        <location evidence="1">Cell membrane</location>
        <topology evidence="1">Multi-pass membrane protein</topology>
    </subcellularLocation>
</comment>
<keyword evidence="6 7" id="KW-0472">Membrane</keyword>
<keyword evidence="2 7" id="KW-0812">Transmembrane</keyword>
<dbReference type="InterPro" id="IPR039421">
    <property type="entry name" value="Type_1_exporter"/>
</dbReference>
<dbReference type="SMART" id="SM00382">
    <property type="entry name" value="AAA"/>
    <property type="match status" value="1"/>
</dbReference>
<dbReference type="Gene3D" id="3.40.50.300">
    <property type="entry name" value="P-loop containing nucleotide triphosphate hydrolases"/>
    <property type="match status" value="1"/>
</dbReference>
<dbReference type="CDD" id="cd03228">
    <property type="entry name" value="ABCC_MRP_Like"/>
    <property type="match status" value="1"/>
</dbReference>